<evidence type="ECO:0000256" key="4">
    <source>
        <dbReference type="ARBA" id="ARBA00023163"/>
    </source>
</evidence>
<keyword evidence="2 7" id="KW-0805">Transcription regulation</keyword>
<sequence length="566" mass="63166">MPHLTVKCSSWWNSNEQKIPSSSSKTASLKMDSPQQQIHEAKHLGLQLPDQESSTIQFTGQSHHEVGAVGGTNSQGQCISSESDQDEGCGNAKGQMKAGFLLNNSDFMFNPSQVAHSYSMARVPYPYAEPCFGGLLTAYGPQAIMMGMAPARVPLPLDFTDYGPIYVNPKQYHGILRRRQSRAKLEAQNKLVKARKPYLHESRHRHALNRTRGTGGRFLSTKKGQNPDPTATSSNHYVSDTENISDFDSSQFGTHQHVGSITACSDITSVSNRNGNNAYQQPGHRFSGLSPHLGGAMQCNGSLVSGGTQHCASVVRDATMYQVYLSASCFLRCMDCENNHMAVRRGRAFEDMDFSSIPLWVQMHGLPIEYMSKENTEEIGALVEEVLKVDFIGSGGVCMSKFLRVKVEDPLMRGFFLDKNTQSNLWIRFKYERIAEFCFKCGRLGHLKARCPWADVEVQLNLKEPFGFGPWLKAESSSKRTSQWVEFIADSTQSNDEEDEGRKEAIAQEREECREHMLQDAGTKEQSDISITQVDGSRNNLTRFENLDAHVTSKHISLSHYPNIPT</sequence>
<evidence type="ECO:0000256" key="3">
    <source>
        <dbReference type="ARBA" id="ARBA00023125"/>
    </source>
</evidence>
<dbReference type="InParanoid" id="A0A7N2KYD2"/>
<dbReference type="Gene3D" id="6.10.250.2430">
    <property type="match status" value="1"/>
</dbReference>
<reference evidence="11" key="1">
    <citation type="journal article" date="2016" name="G3 (Bethesda)">
        <title>First Draft Assembly and Annotation of the Genome of a California Endemic Oak Quercus lobata Nee (Fagaceae).</title>
        <authorList>
            <person name="Sork V.L."/>
            <person name="Fitz-Gibbon S.T."/>
            <person name="Puiu D."/>
            <person name="Crepeau M."/>
            <person name="Gugger P.F."/>
            <person name="Sherman R."/>
            <person name="Stevens K."/>
            <person name="Langley C.H."/>
            <person name="Pellegrini M."/>
            <person name="Salzberg S.L."/>
        </authorList>
    </citation>
    <scope>NUCLEOTIDE SEQUENCE [LARGE SCALE GENOMIC DNA]</scope>
    <source>
        <strain evidence="11">cv. SW786</strain>
    </source>
</reference>
<evidence type="ECO:0000313" key="11">
    <source>
        <dbReference type="Proteomes" id="UP000594261"/>
    </source>
</evidence>
<dbReference type="GO" id="GO:0003677">
    <property type="term" value="F:DNA binding"/>
    <property type="evidence" value="ECO:0007669"/>
    <property type="project" value="UniProtKB-KW"/>
</dbReference>
<comment type="subcellular location">
    <subcellularLocation>
        <location evidence="1 7">Nucleus</location>
    </subcellularLocation>
</comment>
<accession>A0A7N2KYD2</accession>
<dbReference type="Proteomes" id="UP000594261">
    <property type="component" value="Chromosome 2"/>
</dbReference>
<dbReference type="InterPro" id="IPR025836">
    <property type="entry name" value="Zn_knuckle_CX2CX4HX4C"/>
</dbReference>
<dbReference type="Pfam" id="PF02045">
    <property type="entry name" value="CBFB_NFYA"/>
    <property type="match status" value="1"/>
</dbReference>
<feature type="region of interest" description="Disordered" evidence="8">
    <location>
        <begin position="16"/>
        <end position="36"/>
    </location>
</feature>
<proteinExistence type="inferred from homology"/>
<feature type="compositionally biased region" description="Polar residues" evidence="8">
    <location>
        <begin position="222"/>
        <end position="237"/>
    </location>
</feature>
<protein>
    <recommendedName>
        <fullName evidence="7">Nuclear transcription factor Y subunit</fullName>
    </recommendedName>
</protein>
<dbReference type="Gramene" id="QL02p061202:mrna">
    <property type="protein sequence ID" value="QL02p061202:mrna"/>
    <property type="gene ID" value="QL02p061202"/>
</dbReference>
<evidence type="ECO:0000256" key="5">
    <source>
        <dbReference type="ARBA" id="ARBA00023242"/>
    </source>
</evidence>
<evidence type="ECO:0000256" key="1">
    <source>
        <dbReference type="ARBA" id="ARBA00004123"/>
    </source>
</evidence>
<dbReference type="GO" id="GO:0008270">
    <property type="term" value="F:zinc ion binding"/>
    <property type="evidence" value="ECO:0007669"/>
    <property type="project" value="UniProtKB-KW"/>
</dbReference>
<keyword evidence="6" id="KW-0863">Zinc-finger</keyword>
<keyword evidence="5 7" id="KW-0539">Nucleus</keyword>
<evidence type="ECO:0000256" key="7">
    <source>
        <dbReference type="RuleBase" id="RU367155"/>
    </source>
</evidence>
<comment type="subunit">
    <text evidence="7">Heterotrimer.</text>
</comment>
<dbReference type="PROSITE" id="PS51152">
    <property type="entry name" value="NFYA_HAP2_2"/>
    <property type="match status" value="1"/>
</dbReference>
<evidence type="ECO:0000313" key="10">
    <source>
        <dbReference type="EnsemblPlants" id="QL02p061202:mrna"/>
    </source>
</evidence>
<dbReference type="PRINTS" id="PR00616">
    <property type="entry name" value="CCAATSUBUNTB"/>
</dbReference>
<keyword evidence="4 7" id="KW-0804">Transcription</keyword>
<keyword evidence="11" id="KW-1185">Reference proteome</keyword>
<dbReference type="Pfam" id="PF14392">
    <property type="entry name" value="zf-CCHC_4"/>
    <property type="match status" value="1"/>
</dbReference>
<dbReference type="GO" id="GO:0003700">
    <property type="term" value="F:DNA-binding transcription factor activity"/>
    <property type="evidence" value="ECO:0007669"/>
    <property type="project" value="UniProtKB-UniRule"/>
</dbReference>
<dbReference type="EnsemblPlants" id="QL02p061202:mrna">
    <property type="protein sequence ID" value="QL02p061202:mrna"/>
    <property type="gene ID" value="QL02p061202"/>
</dbReference>
<reference evidence="10" key="2">
    <citation type="submission" date="2021-01" db="UniProtKB">
        <authorList>
            <consortium name="EnsemblPlants"/>
        </authorList>
    </citation>
    <scope>IDENTIFICATION</scope>
</reference>
<keyword evidence="3 7" id="KW-0238">DNA-binding</keyword>
<keyword evidence="6" id="KW-0479">Metal-binding</keyword>
<comment type="similarity">
    <text evidence="7">Belongs to the NFYA/HAP2 subunit family.</text>
</comment>
<comment type="function">
    <text evidence="7">Component of the sequence-specific heterotrimeric transcription factor (NF-Y) which specifically recognizes a 5'-CCAAT-3' box motif found in the promoters of its target genes.</text>
</comment>
<dbReference type="PROSITE" id="PS50158">
    <property type="entry name" value="ZF_CCHC"/>
    <property type="match status" value="1"/>
</dbReference>
<keyword evidence="6" id="KW-0862">Zinc</keyword>
<dbReference type="GO" id="GO:0005634">
    <property type="term" value="C:nucleus"/>
    <property type="evidence" value="ECO:0007669"/>
    <property type="project" value="UniProtKB-SubCell"/>
</dbReference>
<evidence type="ECO:0000256" key="2">
    <source>
        <dbReference type="ARBA" id="ARBA00023015"/>
    </source>
</evidence>
<dbReference type="InterPro" id="IPR001289">
    <property type="entry name" value="NFYA"/>
</dbReference>
<evidence type="ECO:0000259" key="9">
    <source>
        <dbReference type="PROSITE" id="PS50158"/>
    </source>
</evidence>
<dbReference type="InterPro" id="IPR001878">
    <property type="entry name" value="Znf_CCHC"/>
</dbReference>
<feature type="region of interest" description="Disordered" evidence="8">
    <location>
        <begin position="211"/>
        <end position="237"/>
    </location>
</feature>
<name>A0A7N2KYD2_QUELO</name>
<evidence type="ECO:0000256" key="8">
    <source>
        <dbReference type="SAM" id="MobiDB-lite"/>
    </source>
</evidence>
<dbReference type="PANTHER" id="PTHR12632">
    <property type="entry name" value="TRANSCRIPTION FACTOR NF-Y ALPHA-RELATED"/>
    <property type="match status" value="1"/>
</dbReference>
<dbReference type="AlphaFoldDB" id="A0A7N2KYD2"/>
<feature type="domain" description="CCHC-type" evidence="9">
    <location>
        <begin position="438"/>
        <end position="452"/>
    </location>
</feature>
<dbReference type="SMART" id="SM00521">
    <property type="entry name" value="CBF"/>
    <property type="match status" value="1"/>
</dbReference>
<evidence type="ECO:0000256" key="6">
    <source>
        <dbReference type="PROSITE-ProRule" id="PRU00047"/>
    </source>
</evidence>
<organism evidence="10 11">
    <name type="scientific">Quercus lobata</name>
    <name type="common">Valley oak</name>
    <dbReference type="NCBI Taxonomy" id="97700"/>
    <lineage>
        <taxon>Eukaryota</taxon>
        <taxon>Viridiplantae</taxon>
        <taxon>Streptophyta</taxon>
        <taxon>Embryophyta</taxon>
        <taxon>Tracheophyta</taxon>
        <taxon>Spermatophyta</taxon>
        <taxon>Magnoliopsida</taxon>
        <taxon>eudicotyledons</taxon>
        <taxon>Gunneridae</taxon>
        <taxon>Pentapetalae</taxon>
        <taxon>rosids</taxon>
        <taxon>fabids</taxon>
        <taxon>Fagales</taxon>
        <taxon>Fagaceae</taxon>
        <taxon>Quercus</taxon>
    </lineage>
</organism>